<dbReference type="Proteomes" id="UP000410049">
    <property type="component" value="Unassembled WGS sequence"/>
</dbReference>
<dbReference type="GO" id="GO:0016787">
    <property type="term" value="F:hydrolase activity"/>
    <property type="evidence" value="ECO:0007669"/>
    <property type="project" value="UniProtKB-KW"/>
</dbReference>
<dbReference type="Pfam" id="PF13472">
    <property type="entry name" value="Lipase_GDSL_2"/>
    <property type="match status" value="1"/>
</dbReference>
<comment type="caution">
    <text evidence="2">The sequence shown here is derived from an EMBL/GenBank/DDBJ whole genome shotgun (WGS) entry which is preliminary data.</text>
</comment>
<dbReference type="InterPro" id="IPR036514">
    <property type="entry name" value="SGNH_hydro_sf"/>
</dbReference>
<keyword evidence="2" id="KW-0378">Hydrolase</keyword>
<evidence type="ECO:0000313" key="2">
    <source>
        <dbReference type="EMBL" id="KAA8827250.1"/>
    </source>
</evidence>
<dbReference type="Gene3D" id="3.40.50.1110">
    <property type="entry name" value="SGNH hydrolase"/>
    <property type="match status" value="1"/>
</dbReference>
<name>A0A5M9ZI69_9BIFI</name>
<organism evidence="2 3">
    <name type="scientific">Bifidobacterium myosotis</name>
    <dbReference type="NCBI Taxonomy" id="1630166"/>
    <lineage>
        <taxon>Bacteria</taxon>
        <taxon>Bacillati</taxon>
        <taxon>Actinomycetota</taxon>
        <taxon>Actinomycetes</taxon>
        <taxon>Bifidobacteriales</taxon>
        <taxon>Bifidobacteriaceae</taxon>
        <taxon>Bifidobacterium</taxon>
    </lineage>
</organism>
<dbReference type="CDD" id="cd00229">
    <property type="entry name" value="SGNH_hydrolase"/>
    <property type="match status" value="1"/>
</dbReference>
<sequence>MIQTTVGTPRPVDVFVGDSITAGHGVPAEQRWTRLVADKAQHDEINVGVGGTGFDRTQYDPSGANTVSKQLDKAATLAKGRDVSRVFIESFRNDYLGHKTDIDAYRSAYSKLVTDALVKAKNLFPGVPVCFIPSIIPPSPTMTGEKETIDKMLAVSVTAAATVPDVTVMDGDYCWNLLAGTTGTWQSDGVHPTASGHAKAAEGIESWLFPTVSRNLLVYGPGQGNGVTVKVNDDGTLNVTTLSSGIAYRGVKWQLPMDGLKPGTPVTLWVEGVSEAKQLICAVRFNDRTDGKHSMNIGYMYGSSALDRVTSSVPDDATHATLLIRNLATPQNLTFDHLKIKLENGSGKTVWSAPQVTSLAGAAE</sequence>
<evidence type="ECO:0000313" key="3">
    <source>
        <dbReference type="Proteomes" id="UP000410049"/>
    </source>
</evidence>
<reference evidence="2 3" key="1">
    <citation type="journal article" date="2019" name="Syst. Appl. Microbiol.">
        <title>Characterization of Bifidobacterium species in feaces of the Egyptian fruit bat: Description of B. vespertilionis sp. nov. and B. rousetti sp. nov.</title>
        <authorList>
            <person name="Modesto M."/>
            <person name="Satti M."/>
            <person name="Watanabe K."/>
            <person name="Puglisi E."/>
            <person name="Morelli L."/>
            <person name="Huang C.-H."/>
            <person name="Liou J.-S."/>
            <person name="Miyashita M."/>
            <person name="Tamura T."/>
            <person name="Saito S."/>
            <person name="Mori K."/>
            <person name="Huang L."/>
            <person name="Sciavilla P."/>
            <person name="Sandri C."/>
            <person name="Spiezio C."/>
            <person name="Vitali F."/>
            <person name="Cavalieri D."/>
            <person name="Perpetuini G."/>
            <person name="Tofalo R."/>
            <person name="Bonetti A."/>
            <person name="Arita M."/>
            <person name="Mattarelli P."/>
        </authorList>
    </citation>
    <scope>NUCLEOTIDE SEQUENCE [LARGE SCALE GENOMIC DNA]</scope>
    <source>
        <strain evidence="2 3">RST17</strain>
    </source>
</reference>
<protein>
    <submittedName>
        <fullName evidence="2">SGNH/GDSL hydrolase family protein</fullName>
    </submittedName>
</protein>
<dbReference type="RefSeq" id="WP_150379719.1">
    <property type="nucleotide sequence ID" value="NZ_RZUH01000007.1"/>
</dbReference>
<dbReference type="AlphaFoldDB" id="A0A5M9ZI69"/>
<gene>
    <name evidence="2" type="ORF">EMO91_09410</name>
</gene>
<feature type="domain" description="SGNH hydrolase-type esterase" evidence="1">
    <location>
        <begin position="15"/>
        <end position="198"/>
    </location>
</feature>
<accession>A0A5M9ZI69</accession>
<evidence type="ECO:0000259" key="1">
    <source>
        <dbReference type="Pfam" id="PF13472"/>
    </source>
</evidence>
<dbReference type="EMBL" id="RZUH01000007">
    <property type="protein sequence ID" value="KAA8827250.1"/>
    <property type="molecule type" value="Genomic_DNA"/>
</dbReference>
<dbReference type="SUPFAM" id="SSF52266">
    <property type="entry name" value="SGNH hydrolase"/>
    <property type="match status" value="1"/>
</dbReference>
<dbReference type="InterPro" id="IPR013830">
    <property type="entry name" value="SGNH_hydro"/>
</dbReference>
<proteinExistence type="predicted"/>